<evidence type="ECO:0000313" key="2">
    <source>
        <dbReference type="Proteomes" id="UP000828011"/>
    </source>
</evidence>
<evidence type="ECO:0000313" key="1">
    <source>
        <dbReference type="EMBL" id="QWM91366.2"/>
    </source>
</evidence>
<dbReference type="Proteomes" id="UP000828011">
    <property type="component" value="Segment"/>
</dbReference>
<gene>
    <name evidence="1" type="primary">gp_77190</name>
</gene>
<dbReference type="Gene3D" id="3.90.320.10">
    <property type="match status" value="1"/>
</dbReference>
<reference evidence="1 2" key="1">
    <citation type="submission" date="2021-04" db="EMBL/GenBank/DDBJ databases">
        <authorList>
            <person name="Shkoporov A.N."/>
            <person name="Stockdale S.R."/>
            <person name="Guerin E."/>
            <person name="Ross R.P."/>
            <person name="Hill C."/>
        </authorList>
    </citation>
    <scope>NUCLEOTIDE SEQUENCE [LARGE SCALE GENOMIC DNA]</scope>
    <source>
        <strain evidence="2">cr35_1</strain>
    </source>
</reference>
<keyword evidence="1" id="KW-0378">Hydrolase</keyword>
<proteinExistence type="predicted"/>
<dbReference type="EMBL" id="MZ130499">
    <property type="protein sequence ID" value="QWM91366.2"/>
    <property type="molecule type" value="Genomic_DNA"/>
</dbReference>
<keyword evidence="1" id="KW-0269">Exonuclease</keyword>
<organism evidence="1 2">
    <name type="scientific">uncultured phage cr35_1</name>
    <dbReference type="NCBI Taxonomy" id="2986408"/>
    <lineage>
        <taxon>Viruses</taxon>
        <taxon>Duplodnaviria</taxon>
        <taxon>Heunggongvirae</taxon>
        <taxon>Uroviricota</taxon>
        <taxon>Caudoviricetes</taxon>
        <taxon>Crassvirales</taxon>
        <taxon>Suoliviridae</taxon>
        <taxon>Bearivirinae</taxon>
        <taxon>Afonbuvirus</taxon>
        <taxon>Afonbuvirus coli</taxon>
    </lineage>
</organism>
<protein>
    <submittedName>
        <fullName evidence="1">Exonuclease</fullName>
    </submittedName>
</protein>
<keyword evidence="2" id="KW-1185">Reference proteome</keyword>
<keyword evidence="1" id="KW-0540">Nuclease</keyword>
<accession>A0AA48WZ52</accession>
<sequence length="1555" mass="179532">MTPFCPNFSNKQVKKEFETLEDMVGENQAYYLWDKYEGDYAKASSEAFAQLRKQVYSRPDAKTPQQFSSSQRMAYIMQQLYPEIELKFVEAIEGGYAGSIDLDAMQALIDMTKSGKDTIPHEYAHYYVEMFSNAPIIKEGIETFGGKEQLVQAVGIRVANMNGEARSWWQKFKDFVKKLFDNKYAKQALLAEITDSFLIRKQLGDTQKVSGVFHQEIPSVDQVRKILQNLANTVTFDEVEHRFTDKKTGNILTSVTGFKEKANYDNYDASLEDQTQAKISQEARNNGTNIHAVLEGVLKGNLDIQRFTDSVSREAIKGLIDVVNHIKQNYDFVASEAVLADPKHGVAGIADLILKDKKTGEYVLMDFKTKLINYNNKKNDKGYLVNEKGSRLRGFLFSTSKKFRLKSEKDGYDFQLSAYKYILQQNGIPISKVGIIPIVYSVDKGKISKAGLSTVFGTNEEANSQMKKEGFYQITQSQQTKFDVEYNIFGDKTIFGKDTEKVDQMLKELTNLMNTIQKKLSIQEQVLKLRRSYRTQAKDAANLLEKISNMTELDALLQYTNYAADHLGRLNKQIQERYKQGKDAKWDLNVLQSYREIASSYDIVNRISGLANRYSDIFGDDNVRAIETACNKLQQAQRNILDACDTIGSKLYLNEILPYVGIVRYRIKNEERKKYIENNPKGPNESDKDFNLRVQQHIEQYLRDNSNDIEYQTREWLDAQRHVAESGFECNSILANFGTVYESKDPFVQAIVQRFDFAISDKEQRMIKLRAQISKVLKEYKAKYGTTNFSDLRKVFDDFVEVTDNGVIYLVNPIGGEYLQASKKERNRIFSDGSLTFQEQQAAWEEWLRTNNPIFDIEGYNRQMDEDLASILEPLDEEKRKKVIQNAKLSADKRKSWFSMYKDGTITADIRQELDDLTRDLDEKYRKPNPAIYKNAKYVEMLKYKDSNDPKWQLYKLFLDLIKTYDYSMPRSLRLNFRLPSVIKRGVERVNSDGVTSTIKNYLQTEMLPMQDDDIRGTFVDENGKRIRQIPMYYYAEGIITEDEQSFDLPTIFYKWADAADTYLVKRDLESLILQTQALLASRETQDNVISLLKGNKNKVSSHKVNTQNQFDSWVDQVFYGNRVQDMGKIKLSYSDKVIDTAKLIKWIVGMSNKRVMSGNMVAALNNILVGEVNQLEEAVAGQHTTKEDYARATKEFAKNFYGLLADVNKAVPQNKLNQLAEWFGIFESNKNLSLEGFMRHSVSDILYTPNKMGEHEMQIRFLTACLMTMKAKDDNGKVIGSMYDYVTFDENNQLVVDDKVANFDKMQQNLFSLKVRKVLISLHGNYSDRASVAAESQWYGWIGLSLRRWIEPTVMRRYQKRYYDSVFDTEIGGMHRDFASWLFRNEYTAGMINFFATNIFKAKQLQIEVMKWSTMTDDEKRNVIKSAIEFSVAALSYAIFALINPGDDDDHDFGQEILWVIKYQAYRLFTDMTFYVLPTSFTKLFQDPFPVMGYINDILKLFMQMFDPFEEYSTGKHLVSNKLLDQAIRLTPGAKQLGRIGNASQEINNFLHQR</sequence>
<dbReference type="InterPro" id="IPR011604">
    <property type="entry name" value="PDDEXK-like_dom_sf"/>
</dbReference>
<name>A0AA48WZ52_9CAUD</name>
<dbReference type="GO" id="GO:0004527">
    <property type="term" value="F:exonuclease activity"/>
    <property type="evidence" value="ECO:0007669"/>
    <property type="project" value="UniProtKB-KW"/>
</dbReference>